<protein>
    <submittedName>
        <fullName evidence="1">Uncharacterized protein</fullName>
    </submittedName>
</protein>
<dbReference type="RefSeq" id="XP_007928571.1">
    <property type="nucleotide sequence ID" value="XM_007930380.1"/>
</dbReference>
<dbReference type="GeneID" id="19333600"/>
<gene>
    <name evidence="1" type="ORF">MYCFIDRAFT_176644</name>
</gene>
<organism evidence="1 2">
    <name type="scientific">Pseudocercospora fijiensis (strain CIRAD86)</name>
    <name type="common">Black leaf streak disease fungus</name>
    <name type="synonym">Mycosphaerella fijiensis</name>
    <dbReference type="NCBI Taxonomy" id="383855"/>
    <lineage>
        <taxon>Eukaryota</taxon>
        <taxon>Fungi</taxon>
        <taxon>Dikarya</taxon>
        <taxon>Ascomycota</taxon>
        <taxon>Pezizomycotina</taxon>
        <taxon>Dothideomycetes</taxon>
        <taxon>Dothideomycetidae</taxon>
        <taxon>Mycosphaerellales</taxon>
        <taxon>Mycosphaerellaceae</taxon>
        <taxon>Pseudocercospora</taxon>
    </lineage>
</organism>
<dbReference type="AlphaFoldDB" id="M3AV52"/>
<dbReference type="EMBL" id="KB446560">
    <property type="protein sequence ID" value="EME81362.1"/>
    <property type="molecule type" value="Genomic_DNA"/>
</dbReference>
<dbReference type="VEuPathDB" id="FungiDB:MYCFIDRAFT_176644"/>
<keyword evidence="2" id="KW-1185">Reference proteome</keyword>
<dbReference type="Proteomes" id="UP000016932">
    <property type="component" value="Unassembled WGS sequence"/>
</dbReference>
<evidence type="ECO:0000313" key="1">
    <source>
        <dbReference type="EMBL" id="EME81362.1"/>
    </source>
</evidence>
<accession>M3AV52</accession>
<name>M3AV52_PSEFD</name>
<evidence type="ECO:0000313" key="2">
    <source>
        <dbReference type="Proteomes" id="UP000016932"/>
    </source>
</evidence>
<sequence length="237" mass="26752">MNKHDTAQFTPRASFCTVRTFWLHVVVSFGKENGLVAALRRGGQTAQRDILVFLKARQYVLGVLWFYLIAEKSKHHCTSDCESIIITPAHDSTIFFSPQIHSECRSRHICTVHLHEHSNRRRRICTNTCSLKVSNERSKQKIWILFYLSPHKKQSVPKLYSTLANSPSPQSVGAAVELDIIFFLFHRSFVEIPESLEPKQAIPVLSPSPPSLTIKRDGGRGCSVEEDRISTVAAVAL</sequence>
<proteinExistence type="predicted"/>
<dbReference type="KEGG" id="pfj:MYCFIDRAFT_176644"/>
<dbReference type="HOGENOM" id="CLU_1171069_0_0_1"/>
<reference evidence="1 2" key="1">
    <citation type="journal article" date="2012" name="PLoS Pathog.">
        <title>Diverse lifestyles and strategies of plant pathogenesis encoded in the genomes of eighteen Dothideomycetes fungi.</title>
        <authorList>
            <person name="Ohm R.A."/>
            <person name="Feau N."/>
            <person name="Henrissat B."/>
            <person name="Schoch C.L."/>
            <person name="Horwitz B.A."/>
            <person name="Barry K.W."/>
            <person name="Condon B.J."/>
            <person name="Copeland A.C."/>
            <person name="Dhillon B."/>
            <person name="Glaser F."/>
            <person name="Hesse C.N."/>
            <person name="Kosti I."/>
            <person name="LaButti K."/>
            <person name="Lindquist E.A."/>
            <person name="Lucas S."/>
            <person name="Salamov A.A."/>
            <person name="Bradshaw R.E."/>
            <person name="Ciuffetti L."/>
            <person name="Hamelin R.C."/>
            <person name="Kema G.H.J."/>
            <person name="Lawrence C."/>
            <person name="Scott J.A."/>
            <person name="Spatafora J.W."/>
            <person name="Turgeon B.G."/>
            <person name="de Wit P.J.G.M."/>
            <person name="Zhong S."/>
            <person name="Goodwin S.B."/>
            <person name="Grigoriev I.V."/>
        </authorList>
    </citation>
    <scope>NUCLEOTIDE SEQUENCE [LARGE SCALE GENOMIC DNA]</scope>
    <source>
        <strain evidence="1 2">CIRAD86</strain>
    </source>
</reference>